<keyword evidence="8" id="KW-0677">Repeat</keyword>
<evidence type="ECO:0000256" key="15">
    <source>
        <dbReference type="ARBA" id="ARBA00023242"/>
    </source>
</evidence>
<feature type="transmembrane region" description="Helical" evidence="18">
    <location>
        <begin position="162"/>
        <end position="182"/>
    </location>
</feature>
<name>A0A0G4LTG2_VERLO</name>
<keyword evidence="5" id="KW-0813">Transport</keyword>
<keyword evidence="11" id="KW-0156">Chromatin regulator</keyword>
<keyword evidence="9" id="KW-0547">Nucleotide-binding</keyword>
<dbReference type="InterPro" id="IPR011527">
    <property type="entry name" value="ABC1_TM_dom"/>
</dbReference>
<dbReference type="SUPFAM" id="SSF90123">
    <property type="entry name" value="ABC transporter transmembrane region"/>
    <property type="match status" value="2"/>
</dbReference>
<dbReference type="Gene3D" id="1.20.1560.10">
    <property type="entry name" value="ABC transporter type 1, transmembrane domain"/>
    <property type="match status" value="2"/>
</dbReference>
<dbReference type="InterPro" id="IPR003593">
    <property type="entry name" value="AAA+_ATPase"/>
</dbReference>
<dbReference type="FunFam" id="3.40.50.300:FF:000825">
    <property type="entry name" value="ABC bile acid transporter"/>
    <property type="match status" value="1"/>
</dbReference>
<feature type="transmembrane region" description="Helical" evidence="18">
    <location>
        <begin position="308"/>
        <end position="325"/>
    </location>
</feature>
<feature type="region of interest" description="Disordered" evidence="17">
    <location>
        <begin position="1801"/>
        <end position="1854"/>
    </location>
</feature>
<evidence type="ECO:0000256" key="5">
    <source>
        <dbReference type="ARBA" id="ARBA00022448"/>
    </source>
</evidence>
<dbReference type="CDD" id="cd18596">
    <property type="entry name" value="ABC_6TM_VMR1_D1_like"/>
    <property type="match status" value="1"/>
</dbReference>
<feature type="domain" description="ABC transmembrane type-1" evidence="20">
    <location>
        <begin position="399"/>
        <end position="583"/>
    </location>
</feature>
<dbReference type="InterPro" id="IPR003439">
    <property type="entry name" value="ABC_transporter-like_ATP-bd"/>
</dbReference>
<feature type="transmembrane region" description="Helical" evidence="18">
    <location>
        <begin position="1098"/>
        <end position="1128"/>
    </location>
</feature>
<feature type="compositionally biased region" description="Polar residues" evidence="17">
    <location>
        <begin position="1948"/>
        <end position="1962"/>
    </location>
</feature>
<dbReference type="InterPro" id="IPR050173">
    <property type="entry name" value="ABC_transporter_C-like"/>
</dbReference>
<dbReference type="Gene3D" id="3.40.50.300">
    <property type="entry name" value="P-loop containing nucleotide triphosphate hydrolases"/>
    <property type="match status" value="2"/>
</dbReference>
<dbReference type="PROSITE" id="PS00211">
    <property type="entry name" value="ABC_TRANSPORTER_1"/>
    <property type="match status" value="1"/>
</dbReference>
<dbReference type="InterPro" id="IPR018225">
    <property type="entry name" value="Transaldolase_AS"/>
</dbReference>
<evidence type="ECO:0000256" key="1">
    <source>
        <dbReference type="ARBA" id="ARBA00004123"/>
    </source>
</evidence>
<dbReference type="InterPro" id="IPR036322">
    <property type="entry name" value="WD40_repeat_dom_sf"/>
</dbReference>
<protein>
    <submittedName>
        <fullName evidence="21">Uncharacterized protein</fullName>
    </submittedName>
</protein>
<dbReference type="GO" id="GO:0005737">
    <property type="term" value="C:cytoplasm"/>
    <property type="evidence" value="ECO:0007669"/>
    <property type="project" value="UniProtKB-ARBA"/>
</dbReference>
<comment type="similarity">
    <text evidence="3">Belongs to the WD repeat HIR1 family.</text>
</comment>
<keyword evidence="22" id="KW-1185">Reference proteome</keyword>
<keyword evidence="14" id="KW-0325">Glycoprotein</keyword>
<dbReference type="InterPro" id="IPR015943">
    <property type="entry name" value="WD40/YVTN_repeat-like_dom_sf"/>
</dbReference>
<dbReference type="GO" id="GO:0005524">
    <property type="term" value="F:ATP binding"/>
    <property type="evidence" value="ECO:0007669"/>
    <property type="project" value="UniProtKB-KW"/>
</dbReference>
<dbReference type="PROSITE" id="PS50082">
    <property type="entry name" value="WD_REPEATS_2"/>
    <property type="match status" value="2"/>
</dbReference>
<feature type="transmembrane region" description="Helical" evidence="18">
    <location>
        <begin position="526"/>
        <end position="548"/>
    </location>
</feature>
<dbReference type="GO" id="GO:0005634">
    <property type="term" value="C:nucleus"/>
    <property type="evidence" value="ECO:0007669"/>
    <property type="project" value="UniProtKB-SubCell"/>
</dbReference>
<dbReference type="PROSITE" id="PS50929">
    <property type="entry name" value="ABC_TM1F"/>
    <property type="match status" value="2"/>
</dbReference>
<feature type="transmembrane region" description="Helical" evidence="18">
    <location>
        <begin position="1011"/>
        <end position="1036"/>
    </location>
</feature>
<dbReference type="PROSITE" id="PS50893">
    <property type="entry name" value="ABC_TRANSPORTER_2"/>
    <property type="match status" value="2"/>
</dbReference>
<dbReference type="InterPro" id="IPR027417">
    <property type="entry name" value="P-loop_NTPase"/>
</dbReference>
<evidence type="ECO:0000256" key="11">
    <source>
        <dbReference type="ARBA" id="ARBA00022853"/>
    </source>
</evidence>
<feature type="transmembrane region" description="Helical" evidence="18">
    <location>
        <begin position="447"/>
        <end position="465"/>
    </location>
</feature>
<feature type="transmembrane region" description="Helical" evidence="18">
    <location>
        <begin position="65"/>
        <end position="88"/>
    </location>
</feature>
<dbReference type="FunFam" id="1.20.1560.10:FF:000013">
    <property type="entry name" value="ABC transporter C family member 2"/>
    <property type="match status" value="1"/>
</dbReference>
<dbReference type="GO" id="GO:0140359">
    <property type="term" value="F:ABC-type transporter activity"/>
    <property type="evidence" value="ECO:0007669"/>
    <property type="project" value="InterPro"/>
</dbReference>
<dbReference type="STRING" id="100787.A0A0G4LTG2"/>
<dbReference type="Pfam" id="PF24105">
    <property type="entry name" value="Beta-prop_CAF1B_HIR1"/>
    <property type="match status" value="1"/>
</dbReference>
<evidence type="ECO:0000256" key="8">
    <source>
        <dbReference type="ARBA" id="ARBA00022737"/>
    </source>
</evidence>
<gene>
    <name evidence="21" type="ORF">BN1708_014056</name>
</gene>
<reference evidence="21 22" key="1">
    <citation type="submission" date="2015-05" db="EMBL/GenBank/DDBJ databases">
        <authorList>
            <person name="Wang D.B."/>
            <person name="Wang M."/>
        </authorList>
    </citation>
    <scope>NUCLEOTIDE SEQUENCE [LARGE SCALE GENOMIC DNA]</scope>
    <source>
        <strain evidence="21">VL1</strain>
    </source>
</reference>
<comment type="similarity">
    <text evidence="4">Belongs to the ABC transporter superfamily. ABCC family. Conjugate transporter (TC 3.A.1.208) subfamily.</text>
</comment>
<evidence type="ECO:0000256" key="18">
    <source>
        <dbReference type="SAM" id="Phobius"/>
    </source>
</evidence>
<feature type="region of interest" description="Disordered" evidence="17">
    <location>
        <begin position="1403"/>
        <end position="1426"/>
    </location>
</feature>
<feature type="repeat" description="WD" evidence="16">
    <location>
        <begin position="1539"/>
        <end position="1580"/>
    </location>
</feature>
<evidence type="ECO:0000256" key="14">
    <source>
        <dbReference type="ARBA" id="ARBA00023180"/>
    </source>
</evidence>
<dbReference type="Proteomes" id="UP000044602">
    <property type="component" value="Unassembled WGS sequence"/>
</dbReference>
<dbReference type="Pfam" id="PF00400">
    <property type="entry name" value="WD40"/>
    <property type="match status" value="1"/>
</dbReference>
<evidence type="ECO:0000313" key="21">
    <source>
        <dbReference type="EMBL" id="CRK24890.1"/>
    </source>
</evidence>
<feature type="transmembrane region" description="Helical" evidence="18">
    <location>
        <begin position="268"/>
        <end position="287"/>
    </location>
</feature>
<feature type="transmembrane region" description="Helical" evidence="18">
    <location>
        <begin position="131"/>
        <end position="150"/>
    </location>
</feature>
<dbReference type="Gene3D" id="2.130.10.10">
    <property type="entry name" value="YVTN repeat-like/Quinoprotein amine dehydrogenase"/>
    <property type="match status" value="2"/>
</dbReference>
<accession>A0A0G4LTG2</accession>
<feature type="transmembrane region" description="Helical" evidence="18">
    <location>
        <begin position="100"/>
        <end position="119"/>
    </location>
</feature>
<evidence type="ECO:0000256" key="4">
    <source>
        <dbReference type="ARBA" id="ARBA00009726"/>
    </source>
</evidence>
<dbReference type="GO" id="GO:0006325">
    <property type="term" value="P:chromatin organization"/>
    <property type="evidence" value="ECO:0007669"/>
    <property type="project" value="UniProtKB-KW"/>
</dbReference>
<evidence type="ECO:0000256" key="12">
    <source>
        <dbReference type="ARBA" id="ARBA00022989"/>
    </source>
</evidence>
<keyword evidence="12 18" id="KW-1133">Transmembrane helix</keyword>
<evidence type="ECO:0000313" key="22">
    <source>
        <dbReference type="Proteomes" id="UP000044602"/>
    </source>
</evidence>
<feature type="compositionally biased region" description="Low complexity" evidence="17">
    <location>
        <begin position="2008"/>
        <end position="2022"/>
    </location>
</feature>
<dbReference type="SMART" id="SM00320">
    <property type="entry name" value="WD40"/>
    <property type="match status" value="3"/>
</dbReference>
<evidence type="ECO:0000256" key="3">
    <source>
        <dbReference type="ARBA" id="ARBA00007306"/>
    </source>
</evidence>
<evidence type="ECO:0000256" key="2">
    <source>
        <dbReference type="ARBA" id="ARBA00004141"/>
    </source>
</evidence>
<feature type="region of interest" description="Disordered" evidence="17">
    <location>
        <begin position="1940"/>
        <end position="2098"/>
    </location>
</feature>
<feature type="compositionally biased region" description="Low complexity" evidence="17">
    <location>
        <begin position="1407"/>
        <end position="1423"/>
    </location>
</feature>
<feature type="transmembrane region" description="Helical" evidence="18">
    <location>
        <begin position="1196"/>
        <end position="1216"/>
    </location>
</feature>
<evidence type="ECO:0000256" key="13">
    <source>
        <dbReference type="ARBA" id="ARBA00023136"/>
    </source>
</evidence>
<feature type="compositionally biased region" description="Low complexity" evidence="17">
    <location>
        <begin position="1649"/>
        <end position="1668"/>
    </location>
</feature>
<evidence type="ECO:0000256" key="10">
    <source>
        <dbReference type="ARBA" id="ARBA00022840"/>
    </source>
</evidence>
<evidence type="ECO:0000256" key="16">
    <source>
        <dbReference type="PROSITE-ProRule" id="PRU00221"/>
    </source>
</evidence>
<dbReference type="PROSITE" id="PS50294">
    <property type="entry name" value="WD_REPEATS_REGION"/>
    <property type="match status" value="1"/>
</dbReference>
<keyword evidence="6 16" id="KW-0853">WD repeat</keyword>
<feature type="repeat" description="WD" evidence="16">
    <location>
        <begin position="1485"/>
        <end position="1516"/>
    </location>
</feature>
<organism evidence="21 22">
    <name type="scientific">Verticillium longisporum</name>
    <name type="common">Verticillium dahliae var. longisporum</name>
    <dbReference type="NCBI Taxonomy" id="100787"/>
    <lineage>
        <taxon>Eukaryota</taxon>
        <taxon>Fungi</taxon>
        <taxon>Dikarya</taxon>
        <taxon>Ascomycota</taxon>
        <taxon>Pezizomycotina</taxon>
        <taxon>Sordariomycetes</taxon>
        <taxon>Hypocreomycetidae</taxon>
        <taxon>Glomerellales</taxon>
        <taxon>Plectosphaerellaceae</taxon>
        <taxon>Verticillium</taxon>
    </lineage>
</organism>
<dbReference type="CDD" id="cd18604">
    <property type="entry name" value="ABC_6TM_VMR1_D2_like"/>
    <property type="match status" value="1"/>
</dbReference>
<feature type="domain" description="ABC transporter" evidence="19">
    <location>
        <begin position="1286"/>
        <end position="1544"/>
    </location>
</feature>
<feature type="compositionally biased region" description="Basic and acidic residues" evidence="17">
    <location>
        <begin position="2069"/>
        <end position="2078"/>
    </location>
</feature>
<sequence>MSRDSTLLGGLAAILAFIALCTLPALSGLIKQLRTRAPKDNFYSDQDGKSTPEAVAAFSNRWPKAFIAFFAALGCATSITLSVLSTTSSEGRQGLSLQDWLTTASWLLLAVQTVCIIATNDSVQAYNVGLWTWLSSLLLLLLLLVQDTSLLGELLHRDNASFALRIVNLVAALGLTTASITVQRRPDVFVDGKIVDRMHTVSAYSRFTWSWCTGVLKQATAKKDLEVADLPRPDHNTRARDQSAQWKAYNFKGPLWKNVIWAFRWPLIIQWLLAIFRNVVSFAPYWVTLRILRALEARQPGEKLSVETWIMVFWLGLTVLADAWFSACLFWISWSDVCIPLRGLLSALIVEKAMRRKNVKQASKTDALKVSTNEDGTKKDSQDEEEESDADALKSQQGVVNLIGVDTKRVADFAAFQFFFPASATKLAFAIWFLVSLLGWIPLLSGLATWAVILPFNIYYTKVYSNAQDRLMKIRDQKLTLVNESLQGMRQIKFSALERQWEGRILAMRERELGAIWDVFRSDSMLFGSWVAIPVLLAATSLAAYAWINETLTPSVAFVSIGVFKSLELALSLIPELTTDLVDAKVSIFRIEAYLNGPEITQTITEGHDIAFENANIAWPVDEETNDADRFILRDVNLSFPAGELSVISGKTGSGKSLLLAAILGETDLLSGKIYAPKAPTRIERNDSQANAGNWLLHHSIAYVGQIPWIENASLKDNVLFGLPYDEKRYKDTVFACALTKDLDMFTDGDKTELGTNGINLSGGQKWRVTLARAIYSRAGILVFDDIFSAVDAHVGRHIFEKCLTGPLSKGRTRILVTHHVALCESKTKYIVELGDGTVQHNGLLSELDEDGTLQLIKSHEQSHADNMGDDEATAVNSEQASDFDVDVIQVLENEDIDGGVIKKVPSKSARQFVEDETREQGAIKKHVYATYLRDSGGWSWWTLATLIFVSFEVITLGRSWWLRVWTGDTAEAHVHGLEEYGHIYATTLQHSTIHTASTPFRTTQDRSLNYYLAVYIAISLGTVALGVMRFFYLFLMSLKASRHMFRNMTHTVLRTPLRWLDTVPVGRILNRFTADFNIIDSRIAIDLTLTLNSALSVIGICIASMFVSPLIIVLATILLLICARIALRYLDAARPSKRLESTTKSPIFELFGSALTGVTTIRGFDKSHSYINALYTKLDDYDMATWHLWLFNRWMGWRMSIVGAMFSVVVAAMILADAEMDAALAGFTLSFALDFSESVLWAIRNYASIELDMNAAERVVEYSELPTEEQGGEEPPAMWPTEGRLEVNDLVVSYANDLPPVLKGLTFSVNKNERIGVIGRTGAGKSSLTLALFRFLEARSGSIHVDGLDISKIKLQELRSRLAIIPQDPVLFSGTVRTNLDPFNDRSDAELEDSLQRVHLVGADEPSSPGTPSGPASSPTTAVAKNTNPFRSLSSAISEGGLNLSQGQRQLLCLARAIVARPKIMIWKVEGNGEDRKVEYLSTLSKHTQAVNVVRWSPKGDMLASAGDDGNVILWVPAEHHAGPAFGNEGLEDKETSRTKHIHYVQGVTWDPLNEFVATQSSDRSVHVYSLKTKDGQYTLSGSHDDKPSKIASHNKSELPPRRISSSSPAPPEFGFRSTYLAVDGTAGSPVPSAPGTPTSIALPMNPPSVISHSRRSSFSSSARRSPSPAPSMPLPAVMPMEPSPKPHASANPSHGTKNASLYANETLTSFFRRLTFTPDGSLLLTPAGQYQSQHVADAKSTYEVTNTVYIYSRGGINKAPVAHLPGHKKPSVVVKCSPIFYTMRTAPVVTKNITIDTSSAEEPIPALPEPVSKQSPGSSVMDPPPPPGSSSEQQASSATQVRPSTESPVAAPGPKAAFALPYRMIYAVGTQDSVLLYDTQQQTPICVVSNLHLATFTDLAWSSDGLTLLITSSDGFCSTLSFSPGELGQVYQGEVPTAKNPVLGATPSSNQNTPVPTPTSVFAPPSPFPNNGLPQQQRTPAGAMTAPSPPSHAGFANPPPQSPARSNSTSSVATQSSAAQPGVTTNPSLIVGSMPSITATNSGKITGVPLTTPPETPSTAATQPSGVKRDASDGDKYGSQPKKRRIAPTLVEEKKP</sequence>
<dbReference type="InterPro" id="IPR055410">
    <property type="entry name" value="Beta-prop_CAF1B_HIR1"/>
</dbReference>
<dbReference type="PANTHER" id="PTHR24223">
    <property type="entry name" value="ATP-BINDING CASSETTE SUB-FAMILY C"/>
    <property type="match status" value="1"/>
</dbReference>
<dbReference type="PANTHER" id="PTHR24223:SF456">
    <property type="entry name" value="MULTIDRUG RESISTANCE-ASSOCIATED PROTEIN LETHAL(2)03659"/>
    <property type="match status" value="1"/>
</dbReference>
<feature type="transmembrane region" description="Helical" evidence="18">
    <location>
        <begin position="418"/>
        <end position="441"/>
    </location>
</feature>
<feature type="domain" description="ABC transporter" evidence="19">
    <location>
        <begin position="610"/>
        <end position="861"/>
    </location>
</feature>
<comment type="subcellular location">
    <subcellularLocation>
        <location evidence="2">Membrane</location>
        <topology evidence="2">Multi-pass membrane protein</topology>
    </subcellularLocation>
    <subcellularLocation>
        <location evidence="1">Nucleus</location>
    </subcellularLocation>
</comment>
<feature type="transmembrane region" description="Helical" evidence="18">
    <location>
        <begin position="939"/>
        <end position="958"/>
    </location>
</feature>
<dbReference type="SMART" id="SM00382">
    <property type="entry name" value="AAA"/>
    <property type="match status" value="2"/>
</dbReference>
<dbReference type="EMBL" id="CVQH01017891">
    <property type="protein sequence ID" value="CRK24890.1"/>
    <property type="molecule type" value="Genomic_DNA"/>
</dbReference>
<evidence type="ECO:0000259" key="20">
    <source>
        <dbReference type="PROSITE" id="PS50929"/>
    </source>
</evidence>
<dbReference type="Pfam" id="PF00005">
    <property type="entry name" value="ABC_tran"/>
    <property type="match status" value="2"/>
</dbReference>
<dbReference type="InterPro" id="IPR001680">
    <property type="entry name" value="WD40_rpt"/>
</dbReference>
<keyword evidence="13 18" id="KW-0472">Membrane</keyword>
<feature type="compositionally biased region" description="Basic and acidic residues" evidence="17">
    <location>
        <begin position="1584"/>
        <end position="1602"/>
    </location>
</feature>
<evidence type="ECO:0000256" key="6">
    <source>
        <dbReference type="ARBA" id="ARBA00022574"/>
    </source>
</evidence>
<dbReference type="SUPFAM" id="SSF50978">
    <property type="entry name" value="WD40 repeat-like"/>
    <property type="match status" value="1"/>
</dbReference>
<keyword evidence="10" id="KW-0067">ATP-binding</keyword>
<dbReference type="SUPFAM" id="SSF52540">
    <property type="entry name" value="P-loop containing nucleoside triphosphate hydrolases"/>
    <property type="match status" value="2"/>
</dbReference>
<feature type="region of interest" description="Disordered" evidence="17">
    <location>
        <begin position="1577"/>
        <end position="1699"/>
    </location>
</feature>
<evidence type="ECO:0000259" key="19">
    <source>
        <dbReference type="PROSITE" id="PS50893"/>
    </source>
</evidence>
<proteinExistence type="inferred from homology"/>
<dbReference type="GO" id="GO:0006098">
    <property type="term" value="P:pentose-phosphate shunt"/>
    <property type="evidence" value="ECO:0007669"/>
    <property type="project" value="UniProtKB-UniPathway"/>
</dbReference>
<dbReference type="InterPro" id="IPR036640">
    <property type="entry name" value="ABC1_TM_sf"/>
</dbReference>
<dbReference type="GO" id="GO:0016020">
    <property type="term" value="C:membrane"/>
    <property type="evidence" value="ECO:0007669"/>
    <property type="project" value="UniProtKB-SubCell"/>
</dbReference>
<dbReference type="PROSITE" id="PS01054">
    <property type="entry name" value="TRANSALDOLASE_1"/>
    <property type="match status" value="1"/>
</dbReference>
<dbReference type="GO" id="GO:0016887">
    <property type="term" value="F:ATP hydrolysis activity"/>
    <property type="evidence" value="ECO:0007669"/>
    <property type="project" value="InterPro"/>
</dbReference>
<dbReference type="CDD" id="cd03250">
    <property type="entry name" value="ABCC_MRP_domain1"/>
    <property type="match status" value="1"/>
</dbReference>
<dbReference type="InterPro" id="IPR017871">
    <property type="entry name" value="ABC_transporter-like_CS"/>
</dbReference>
<dbReference type="FunFam" id="3.40.50.300:FF:003838">
    <property type="entry name" value="ATP-dependent bile acid permease, putative"/>
    <property type="match status" value="1"/>
</dbReference>
<keyword evidence="7 18" id="KW-0812">Transmembrane</keyword>
<feature type="domain" description="ABC transmembrane type-1" evidence="20">
    <location>
        <begin position="1001"/>
        <end position="1252"/>
    </location>
</feature>
<feature type="compositionally biased region" description="Polar residues" evidence="17">
    <location>
        <begin position="2037"/>
        <end position="2046"/>
    </location>
</feature>
<keyword evidence="15" id="KW-0539">Nucleus</keyword>
<evidence type="ECO:0000256" key="7">
    <source>
        <dbReference type="ARBA" id="ARBA00022692"/>
    </source>
</evidence>
<dbReference type="UniPathway" id="UPA00115">
    <property type="reaction ID" value="UER00414"/>
</dbReference>
<evidence type="ECO:0000256" key="9">
    <source>
        <dbReference type="ARBA" id="ARBA00022741"/>
    </source>
</evidence>
<dbReference type="Pfam" id="PF00664">
    <property type="entry name" value="ABC_membrane"/>
    <property type="match status" value="2"/>
</dbReference>
<feature type="region of interest" description="Disordered" evidence="17">
    <location>
        <begin position="370"/>
        <end position="393"/>
    </location>
</feature>
<feature type="compositionally biased region" description="Polar residues" evidence="17">
    <location>
        <begin position="1834"/>
        <end position="1849"/>
    </location>
</feature>
<evidence type="ECO:0000256" key="17">
    <source>
        <dbReference type="SAM" id="MobiDB-lite"/>
    </source>
</evidence>
<dbReference type="GO" id="GO:0005975">
    <property type="term" value="P:carbohydrate metabolic process"/>
    <property type="evidence" value="ECO:0007669"/>
    <property type="project" value="InterPro"/>
</dbReference>